<dbReference type="AlphaFoldDB" id="A0A1W6K302"/>
<reference evidence="1 2" key="1">
    <citation type="submission" date="2017-03" db="EMBL/GenBank/DDBJ databases">
        <title>Sulfur activation and transportation mechanism of thermophilic Archaea Acidianus manzaensis YN-25.</title>
        <authorList>
            <person name="Ma Y."/>
            <person name="Yang Y."/>
            <person name="Xia J."/>
        </authorList>
    </citation>
    <scope>NUCLEOTIDE SEQUENCE [LARGE SCALE GENOMIC DNA]</scope>
    <source>
        <strain evidence="1 2">YN-25</strain>
    </source>
</reference>
<dbReference type="Proteomes" id="UP000193404">
    <property type="component" value="Chromosome"/>
</dbReference>
<protein>
    <submittedName>
        <fullName evidence="1">Uncharacterized protein</fullName>
    </submittedName>
</protein>
<dbReference type="STRING" id="282676.B6F84_13490"/>
<gene>
    <name evidence="1" type="ORF">B6F84_13490</name>
</gene>
<evidence type="ECO:0000313" key="1">
    <source>
        <dbReference type="EMBL" id="ARM76931.1"/>
    </source>
</evidence>
<dbReference type="KEGG" id="aman:B6F84_13490"/>
<accession>A0A1W6K302</accession>
<dbReference type="RefSeq" id="WP_148692725.1">
    <property type="nucleotide sequence ID" value="NZ_CP020477.1"/>
</dbReference>
<evidence type="ECO:0000313" key="2">
    <source>
        <dbReference type="Proteomes" id="UP000193404"/>
    </source>
</evidence>
<name>A0A1W6K302_9CREN</name>
<dbReference type="EMBL" id="CP020477">
    <property type="protein sequence ID" value="ARM76931.1"/>
    <property type="molecule type" value="Genomic_DNA"/>
</dbReference>
<proteinExistence type="predicted"/>
<sequence length="62" mass="7344">MIDGDEEGYEQIYNQLKGRCKELNSELRPPFIKFLQQNYSITVIIVGKKDENYKRCLESMLN</sequence>
<keyword evidence="2" id="KW-1185">Reference proteome</keyword>
<dbReference type="GeneID" id="41591954"/>
<organism evidence="1 2">
    <name type="scientific">Acidianus manzaensis</name>
    <dbReference type="NCBI Taxonomy" id="282676"/>
    <lineage>
        <taxon>Archaea</taxon>
        <taxon>Thermoproteota</taxon>
        <taxon>Thermoprotei</taxon>
        <taxon>Sulfolobales</taxon>
        <taxon>Sulfolobaceae</taxon>
        <taxon>Acidianus</taxon>
    </lineage>
</organism>